<organism evidence="8 9">
    <name type="scientific">Lentilactobacillus curieae</name>
    <dbReference type="NCBI Taxonomy" id="1138822"/>
    <lineage>
        <taxon>Bacteria</taxon>
        <taxon>Bacillati</taxon>
        <taxon>Bacillota</taxon>
        <taxon>Bacilli</taxon>
        <taxon>Lactobacillales</taxon>
        <taxon>Lactobacillaceae</taxon>
        <taxon>Lentilactobacillus</taxon>
    </lineage>
</organism>
<feature type="domain" description="Glycoside hydrolase family 3 N-terminal" evidence="7">
    <location>
        <begin position="17"/>
        <end position="333"/>
    </location>
</feature>
<dbReference type="InterPro" id="IPR036962">
    <property type="entry name" value="Glyco_hydro_3_N_sf"/>
</dbReference>
<dbReference type="EMBL" id="CP018906">
    <property type="protein sequence ID" value="AQW22335.1"/>
    <property type="molecule type" value="Genomic_DNA"/>
</dbReference>
<evidence type="ECO:0000256" key="5">
    <source>
        <dbReference type="ARBA" id="ARBA00023295"/>
    </source>
</evidence>
<keyword evidence="4" id="KW-0378">Hydrolase</keyword>
<dbReference type="EC" id="3.2.1.52" evidence="3"/>
<evidence type="ECO:0000256" key="1">
    <source>
        <dbReference type="ARBA" id="ARBA00001231"/>
    </source>
</evidence>
<sequence>MVLTTKQKINQQVAKMTLDEKIGQLFVTEVPNDSAQVKQDIQKYHLGGILLMGNNFVGNRDSFKKRLVGYQRVAKVPLMIATDQEGGTVSRLSSNSKISGRSSYPSPQESFNKGGMKAVLASYRGQARNLKSLGINWNFAPVADVSKHPDSFIYNRTLGKGYVKTARYISKVVPEIQAQGVAASVKHFPGYGAAADTHTGSASVDRSLTEFKRSDFIPFRSGIRSGADSVMVTHIILKKVDPRRPASLSKKVIDILRNDLKYDGVIVSDSLQMGAVSDYAAKYHVSRDVAAFKAGNDVLLSSDYQIGIPKIKRAVEKHEISETQLNKSVARILMMKHKVGLSVVDKGK</sequence>
<accession>A0A1S6QL52</accession>
<dbReference type="SUPFAM" id="SSF51445">
    <property type="entry name" value="(Trans)glycosidases"/>
    <property type="match status" value="1"/>
</dbReference>
<dbReference type="AlphaFoldDB" id="A0A1S6QL52"/>
<evidence type="ECO:0000256" key="4">
    <source>
        <dbReference type="ARBA" id="ARBA00022801"/>
    </source>
</evidence>
<evidence type="ECO:0000313" key="8">
    <source>
        <dbReference type="EMBL" id="AQW22335.1"/>
    </source>
</evidence>
<name>A0A1S6QL52_9LACO</name>
<feature type="region of interest" description="Disordered" evidence="6">
    <location>
        <begin position="90"/>
        <end position="110"/>
    </location>
</feature>
<dbReference type="PANTHER" id="PTHR30480:SF13">
    <property type="entry name" value="BETA-HEXOSAMINIDASE"/>
    <property type="match status" value="1"/>
</dbReference>
<evidence type="ECO:0000256" key="3">
    <source>
        <dbReference type="ARBA" id="ARBA00012663"/>
    </source>
</evidence>
<dbReference type="GO" id="GO:0005975">
    <property type="term" value="P:carbohydrate metabolic process"/>
    <property type="evidence" value="ECO:0007669"/>
    <property type="project" value="InterPro"/>
</dbReference>
<dbReference type="InterPro" id="IPR050226">
    <property type="entry name" value="NagZ_Beta-hexosaminidase"/>
</dbReference>
<dbReference type="InterPro" id="IPR017853">
    <property type="entry name" value="GH"/>
</dbReference>
<dbReference type="eggNOG" id="COG1472">
    <property type="taxonomic scope" value="Bacteria"/>
</dbReference>
<proteinExistence type="inferred from homology"/>
<evidence type="ECO:0000256" key="6">
    <source>
        <dbReference type="SAM" id="MobiDB-lite"/>
    </source>
</evidence>
<dbReference type="Pfam" id="PF00933">
    <property type="entry name" value="Glyco_hydro_3"/>
    <property type="match status" value="1"/>
</dbReference>
<evidence type="ECO:0000259" key="7">
    <source>
        <dbReference type="Pfam" id="PF00933"/>
    </source>
</evidence>
<evidence type="ECO:0000313" key="9">
    <source>
        <dbReference type="Proteomes" id="UP000030361"/>
    </source>
</evidence>
<dbReference type="Proteomes" id="UP000030361">
    <property type="component" value="Chromosome"/>
</dbReference>
<dbReference type="PANTHER" id="PTHR30480">
    <property type="entry name" value="BETA-HEXOSAMINIDASE-RELATED"/>
    <property type="match status" value="1"/>
</dbReference>
<dbReference type="Gene3D" id="3.20.20.300">
    <property type="entry name" value="Glycoside hydrolase, family 3, N-terminal domain"/>
    <property type="match status" value="1"/>
</dbReference>
<dbReference type="InterPro" id="IPR001764">
    <property type="entry name" value="Glyco_hydro_3_N"/>
</dbReference>
<evidence type="ECO:0000256" key="2">
    <source>
        <dbReference type="ARBA" id="ARBA00005336"/>
    </source>
</evidence>
<dbReference type="KEGG" id="lcu:PL11_005790"/>
<reference evidence="8 9" key="1">
    <citation type="journal article" date="2015" name="Genome Announc.">
        <title>Genome Sequence of Lactobacillus curieae CCTCC M 2011381T, a Novel Producer of Gamma-aminobutyric Acid.</title>
        <authorList>
            <person name="Wang Y."/>
            <person name="Wang Y."/>
            <person name="Lang C."/>
            <person name="Wei D."/>
            <person name="Xu P."/>
            <person name="Xie J."/>
        </authorList>
    </citation>
    <scope>NUCLEOTIDE SEQUENCE [LARGE SCALE GENOMIC DNA]</scope>
    <source>
        <strain evidence="8 9">CCTCC M 2011381</strain>
    </source>
</reference>
<dbReference type="GO" id="GO:0009254">
    <property type="term" value="P:peptidoglycan turnover"/>
    <property type="evidence" value="ECO:0007669"/>
    <property type="project" value="TreeGrafter"/>
</dbReference>
<gene>
    <name evidence="8" type="ORF">PL11_005790</name>
</gene>
<dbReference type="GO" id="GO:0004563">
    <property type="term" value="F:beta-N-acetylhexosaminidase activity"/>
    <property type="evidence" value="ECO:0007669"/>
    <property type="project" value="UniProtKB-EC"/>
</dbReference>
<comment type="catalytic activity">
    <reaction evidence="1">
        <text>Hydrolysis of terminal non-reducing N-acetyl-D-hexosamine residues in N-acetyl-beta-D-hexosaminides.</text>
        <dbReference type="EC" id="3.2.1.52"/>
    </reaction>
</comment>
<keyword evidence="9" id="KW-1185">Reference proteome</keyword>
<comment type="similarity">
    <text evidence="2">Belongs to the glycosyl hydrolase 3 family.</text>
</comment>
<protein>
    <recommendedName>
        <fullName evidence="3">beta-N-acetylhexosaminidase</fullName>
        <ecNumber evidence="3">3.2.1.52</ecNumber>
    </recommendedName>
</protein>
<keyword evidence="5" id="KW-0326">Glycosidase</keyword>